<organism evidence="1 2">
    <name type="scientific">Nannocystis radixulma</name>
    <dbReference type="NCBI Taxonomy" id="2995305"/>
    <lineage>
        <taxon>Bacteria</taxon>
        <taxon>Pseudomonadati</taxon>
        <taxon>Myxococcota</taxon>
        <taxon>Polyangia</taxon>
        <taxon>Nannocystales</taxon>
        <taxon>Nannocystaceae</taxon>
        <taxon>Nannocystis</taxon>
    </lineage>
</organism>
<dbReference type="EMBL" id="JAQNDN010000010">
    <property type="protein sequence ID" value="MDC0669813.1"/>
    <property type="molecule type" value="Genomic_DNA"/>
</dbReference>
<dbReference type="RefSeq" id="WP_271999618.1">
    <property type="nucleotide sequence ID" value="NZ_JAQNDN010000010.1"/>
</dbReference>
<sequence>MYIGWQQGDDKIRIGGRTHTLPGPAEQVLAWPGRPLIAVLLEPSAGPQRLLLLDVDGQTYARLGPPDGYDLYYLEPDSGRGVTAVCTTEPPVNGWRDWRFAISVERGELQRISPSK</sequence>
<gene>
    <name evidence="1" type="ORF">POL58_18815</name>
</gene>
<name>A0ABT5B7U9_9BACT</name>
<dbReference type="Proteomes" id="UP001217838">
    <property type="component" value="Unassembled WGS sequence"/>
</dbReference>
<evidence type="ECO:0000313" key="1">
    <source>
        <dbReference type="EMBL" id="MDC0669813.1"/>
    </source>
</evidence>
<keyword evidence="2" id="KW-1185">Reference proteome</keyword>
<proteinExistence type="predicted"/>
<reference evidence="1 2" key="1">
    <citation type="submission" date="2022-11" db="EMBL/GenBank/DDBJ databases">
        <title>Minimal conservation of predation-associated metabolite biosynthetic gene clusters underscores biosynthetic potential of Myxococcota including descriptions for ten novel species: Archangium lansinium sp. nov., Myxococcus landrumus sp. nov., Nannocystis bai.</title>
        <authorList>
            <person name="Ahearne A."/>
            <person name="Stevens C."/>
            <person name="Dowd S."/>
        </authorList>
    </citation>
    <scope>NUCLEOTIDE SEQUENCE [LARGE SCALE GENOMIC DNA]</scope>
    <source>
        <strain evidence="1 2">NCELM</strain>
    </source>
</reference>
<comment type="caution">
    <text evidence="1">The sequence shown here is derived from an EMBL/GenBank/DDBJ whole genome shotgun (WGS) entry which is preliminary data.</text>
</comment>
<accession>A0ABT5B7U9</accession>
<protein>
    <submittedName>
        <fullName evidence="1">Uncharacterized protein</fullName>
    </submittedName>
</protein>
<evidence type="ECO:0000313" key="2">
    <source>
        <dbReference type="Proteomes" id="UP001217838"/>
    </source>
</evidence>